<evidence type="ECO:0000256" key="6">
    <source>
        <dbReference type="ARBA" id="ARBA00022989"/>
    </source>
</evidence>
<dbReference type="InterPro" id="IPR011925">
    <property type="entry name" value="LolCE_TM"/>
</dbReference>
<evidence type="ECO:0000256" key="8">
    <source>
        <dbReference type="SAM" id="Phobius"/>
    </source>
</evidence>
<keyword evidence="3" id="KW-0813">Transport</keyword>
<evidence type="ECO:0000256" key="7">
    <source>
        <dbReference type="ARBA" id="ARBA00023136"/>
    </source>
</evidence>
<evidence type="ECO:0000313" key="12">
    <source>
        <dbReference type="Proteomes" id="UP000249396"/>
    </source>
</evidence>
<feature type="transmembrane region" description="Helical" evidence="8">
    <location>
        <begin position="22"/>
        <end position="48"/>
    </location>
</feature>
<dbReference type="GO" id="GO:0042953">
    <property type="term" value="P:lipoprotein transport"/>
    <property type="evidence" value="ECO:0007669"/>
    <property type="project" value="InterPro"/>
</dbReference>
<dbReference type="Proteomes" id="UP000249396">
    <property type="component" value="Unassembled WGS sequence"/>
</dbReference>
<dbReference type="EMBL" id="QJPH01000380">
    <property type="protein sequence ID" value="PZN75648.1"/>
    <property type="molecule type" value="Genomic_DNA"/>
</dbReference>
<evidence type="ECO:0000256" key="3">
    <source>
        <dbReference type="ARBA" id="ARBA00022448"/>
    </source>
</evidence>
<dbReference type="Pfam" id="PF02687">
    <property type="entry name" value="FtsX"/>
    <property type="match status" value="1"/>
</dbReference>
<evidence type="ECO:0000256" key="2">
    <source>
        <dbReference type="ARBA" id="ARBA00005236"/>
    </source>
</evidence>
<feature type="domain" description="ABC3 transporter permease C-terminal" evidence="9">
    <location>
        <begin position="274"/>
        <end position="408"/>
    </location>
</feature>
<dbReference type="InterPro" id="IPR025857">
    <property type="entry name" value="MacB_PCD"/>
</dbReference>
<feature type="domain" description="MacB-like periplasmic core" evidence="10">
    <location>
        <begin position="27"/>
        <end position="231"/>
    </location>
</feature>
<keyword evidence="7 8" id="KW-0472">Membrane</keyword>
<evidence type="ECO:0000256" key="4">
    <source>
        <dbReference type="ARBA" id="ARBA00022475"/>
    </source>
</evidence>
<evidence type="ECO:0000256" key="5">
    <source>
        <dbReference type="ARBA" id="ARBA00022692"/>
    </source>
</evidence>
<dbReference type="PANTHER" id="PTHR30489">
    <property type="entry name" value="LIPOPROTEIN-RELEASING SYSTEM TRANSMEMBRANE PROTEIN LOLE"/>
    <property type="match status" value="1"/>
</dbReference>
<name>A0A2W4R6G4_9GAMM</name>
<comment type="caution">
    <text evidence="11">The sequence shown here is derived from an EMBL/GenBank/DDBJ whole genome shotgun (WGS) entry which is preliminary data.</text>
</comment>
<dbReference type="GO" id="GO:0044874">
    <property type="term" value="P:lipoprotein localization to outer membrane"/>
    <property type="evidence" value="ECO:0007669"/>
    <property type="project" value="TreeGrafter"/>
</dbReference>
<dbReference type="AlphaFoldDB" id="A0A2W4R6G4"/>
<comment type="subcellular location">
    <subcellularLocation>
        <location evidence="1">Cell membrane</location>
        <topology evidence="1">Multi-pass membrane protein</topology>
    </subcellularLocation>
</comment>
<organism evidence="11 12">
    <name type="scientific">Candidatus Methylumidiphilus alinenensis</name>
    <dbReference type="NCBI Taxonomy" id="2202197"/>
    <lineage>
        <taxon>Bacteria</taxon>
        <taxon>Pseudomonadati</taxon>
        <taxon>Pseudomonadota</taxon>
        <taxon>Gammaproteobacteria</taxon>
        <taxon>Methylococcales</taxon>
        <taxon>Candidatus Methylumidiphilus</taxon>
    </lineage>
</organism>
<feature type="transmembrane region" description="Helical" evidence="8">
    <location>
        <begin position="381"/>
        <end position="401"/>
    </location>
</feature>
<feature type="transmembrane region" description="Helical" evidence="8">
    <location>
        <begin position="317"/>
        <end position="344"/>
    </location>
</feature>
<comment type="similarity">
    <text evidence="2">Belongs to the ABC-4 integral membrane protein family. LolC/E subfamily.</text>
</comment>
<evidence type="ECO:0000256" key="1">
    <source>
        <dbReference type="ARBA" id="ARBA00004651"/>
    </source>
</evidence>
<keyword evidence="4" id="KW-1003">Cell membrane</keyword>
<dbReference type="PANTHER" id="PTHR30489:SF0">
    <property type="entry name" value="LIPOPROTEIN-RELEASING SYSTEM TRANSMEMBRANE PROTEIN LOLE"/>
    <property type="match status" value="1"/>
</dbReference>
<accession>A0A2W4R6G4</accession>
<sequence length="415" mass="46017">MFKPLIVYIGLRYTRAKRRTRFISFITLTSVLGIALGITALITVLSVMNGFEAELRERILGMTSHASITGENNELRDWPALEPSLKEEKRVLGWAPYIEGQAMLSSEHRVSGTMLRGIMPTLESKVSEVTKHIVAGKLDSLKSGEFGIVLGEELATYLGVMVGDKVTVITPQLTSTPAGILPRLKRFTVVGMFKVGMFEFDRNLALIQIDDAAKLLRMDDAVSGLRLKIDDLFYVREIVQAISPKLPGRYYISDWTQAHSNFFRAIQTEKRVMFIILLLIVAVAAFNIVSTLVMVVTDKRADIAILRTQGMTPAAVMGIFMVLGTVIGLFGAMLGCVGGVALALNVETIVPFIERLFGTHFMSADVYYISELPSKLLWTDVLQITGMAFLLSLLATIYPAWQASRIKPAEELRYE</sequence>
<proteinExistence type="inferred from homology"/>
<evidence type="ECO:0000313" key="11">
    <source>
        <dbReference type="EMBL" id="PZN75648.1"/>
    </source>
</evidence>
<keyword evidence="11" id="KW-0449">Lipoprotein</keyword>
<feature type="transmembrane region" description="Helical" evidence="8">
    <location>
        <begin position="272"/>
        <end position="296"/>
    </location>
</feature>
<dbReference type="InterPro" id="IPR003838">
    <property type="entry name" value="ABC3_permease_C"/>
</dbReference>
<reference evidence="11 12" key="1">
    <citation type="journal article" date="2018" name="Aquat. Microb. Ecol.">
        <title>Gammaproteobacterial methanotrophs dominate.</title>
        <authorList>
            <person name="Rissanen A.J."/>
            <person name="Saarenheimo J."/>
            <person name="Tiirola M."/>
            <person name="Peura S."/>
            <person name="Aalto S.L."/>
            <person name="Karvinen A."/>
            <person name="Nykanen H."/>
        </authorList>
    </citation>
    <scope>NUCLEOTIDE SEQUENCE [LARGE SCALE GENOMIC DNA]</scope>
    <source>
        <strain evidence="11">AMbin10</strain>
    </source>
</reference>
<dbReference type="NCBIfam" id="TIGR02212">
    <property type="entry name" value="lolCE"/>
    <property type="match status" value="1"/>
</dbReference>
<gene>
    <name evidence="11" type="ORF">DM484_18130</name>
</gene>
<dbReference type="InterPro" id="IPR051447">
    <property type="entry name" value="Lipoprotein-release_system"/>
</dbReference>
<keyword evidence="6 8" id="KW-1133">Transmembrane helix</keyword>
<evidence type="ECO:0000259" key="10">
    <source>
        <dbReference type="Pfam" id="PF12704"/>
    </source>
</evidence>
<protein>
    <submittedName>
        <fullName evidence="11">Lipoprotein-releasing ABC transporter permease subunit</fullName>
    </submittedName>
</protein>
<keyword evidence="5 8" id="KW-0812">Transmembrane</keyword>
<evidence type="ECO:0000259" key="9">
    <source>
        <dbReference type="Pfam" id="PF02687"/>
    </source>
</evidence>
<dbReference type="GO" id="GO:0098797">
    <property type="term" value="C:plasma membrane protein complex"/>
    <property type="evidence" value="ECO:0007669"/>
    <property type="project" value="TreeGrafter"/>
</dbReference>
<dbReference type="Pfam" id="PF12704">
    <property type="entry name" value="MacB_PCD"/>
    <property type="match status" value="1"/>
</dbReference>